<evidence type="ECO:0000313" key="1">
    <source>
        <dbReference type="EMBL" id="TSH96504.1"/>
    </source>
</evidence>
<organism evidence="1 2">
    <name type="scientific">Verticiella sediminum</name>
    <dbReference type="NCBI Taxonomy" id="1247510"/>
    <lineage>
        <taxon>Bacteria</taxon>
        <taxon>Pseudomonadati</taxon>
        <taxon>Pseudomonadota</taxon>
        <taxon>Betaproteobacteria</taxon>
        <taxon>Burkholderiales</taxon>
        <taxon>Alcaligenaceae</taxon>
        <taxon>Verticiella</taxon>
    </lineage>
</organism>
<protein>
    <recommendedName>
        <fullName evidence="3">Cupin domain-containing protein</fullName>
    </recommendedName>
</protein>
<name>A0A556AU80_9BURK</name>
<reference evidence="1 2" key="1">
    <citation type="submission" date="2019-07" db="EMBL/GenBank/DDBJ databases">
        <title>Qingshengfaniella alkalisoli gen. nov., sp. nov., isolated from saline soil.</title>
        <authorList>
            <person name="Xu L."/>
            <person name="Huang X.-X."/>
            <person name="Sun J.-Q."/>
        </authorList>
    </citation>
    <scope>NUCLEOTIDE SEQUENCE [LARGE SCALE GENOMIC DNA]</scope>
    <source>
        <strain evidence="1 2">DSM 27279</strain>
    </source>
</reference>
<proteinExistence type="predicted"/>
<dbReference type="InterPro" id="IPR014710">
    <property type="entry name" value="RmlC-like_jellyroll"/>
</dbReference>
<dbReference type="Proteomes" id="UP000318405">
    <property type="component" value="Unassembled WGS sequence"/>
</dbReference>
<keyword evidence="2" id="KW-1185">Reference proteome</keyword>
<dbReference type="RefSeq" id="WP_143947797.1">
    <property type="nucleotide sequence ID" value="NZ_BAABMB010000002.1"/>
</dbReference>
<dbReference type="InterPro" id="IPR011051">
    <property type="entry name" value="RmlC_Cupin_sf"/>
</dbReference>
<dbReference type="EMBL" id="VLTJ01000015">
    <property type="protein sequence ID" value="TSH96504.1"/>
    <property type="molecule type" value="Genomic_DNA"/>
</dbReference>
<dbReference type="AlphaFoldDB" id="A0A556AU80"/>
<accession>A0A556AU80</accession>
<dbReference type="OrthoDB" id="7376579at2"/>
<sequence length="284" mass="31098">MKLANYDDVPWRFIDNPRQGRIEFKELLTGTQGDPNNYGVVIGRVEADFLSPRHRHNFDQVRVALEAPTNIGPRLNIDAGDLAYFPEGCYYGPQNQAEVGQTALTMVVQFGGASGSGYMSMAQMSQGARELAQSGRFEGGVYRHDDESAKPRNRDGYEAIWSHVNGKPLVYPPPRYGAPVFIHPAAYAWRELAGQSGVCERRLASFTESGIDLAMLALPEGATWRAPAQDRPVLLFALDGQGRTAAGDGWARWSAMEVAPGEDVALSATAHSTWFRLALPRLSG</sequence>
<evidence type="ECO:0000313" key="2">
    <source>
        <dbReference type="Proteomes" id="UP000318405"/>
    </source>
</evidence>
<dbReference type="SUPFAM" id="SSF51182">
    <property type="entry name" value="RmlC-like cupins"/>
    <property type="match status" value="1"/>
</dbReference>
<evidence type="ECO:0008006" key="3">
    <source>
        <dbReference type="Google" id="ProtNLM"/>
    </source>
</evidence>
<gene>
    <name evidence="1" type="ORF">FOZ76_08900</name>
</gene>
<comment type="caution">
    <text evidence="1">The sequence shown here is derived from an EMBL/GenBank/DDBJ whole genome shotgun (WGS) entry which is preliminary data.</text>
</comment>
<dbReference type="Gene3D" id="2.60.120.10">
    <property type="entry name" value="Jelly Rolls"/>
    <property type="match status" value="1"/>
</dbReference>